<evidence type="ECO:0000313" key="6">
    <source>
        <dbReference type="RefSeq" id="XP_033179433.1"/>
    </source>
</evidence>
<dbReference type="Proteomes" id="UP000515180">
    <property type="component" value="Unplaced"/>
</dbReference>
<dbReference type="InterPro" id="IPR029526">
    <property type="entry name" value="PGBD"/>
</dbReference>
<feature type="domain" description="PiggyBac transposable element-derived protein" evidence="2">
    <location>
        <begin position="102"/>
        <end position="230"/>
    </location>
</feature>
<dbReference type="RefSeq" id="XP_033179435.1">
    <property type="nucleotide sequence ID" value="XM_033323544.1"/>
</dbReference>
<reference evidence="4 5" key="1">
    <citation type="submission" date="2025-04" db="UniProtKB">
        <authorList>
            <consortium name="RefSeq"/>
        </authorList>
    </citation>
    <scope>IDENTIFICATION</scope>
</reference>
<accession>A0A6P8L5U5</accession>
<feature type="compositionally biased region" description="Basic and acidic residues" evidence="1">
    <location>
        <begin position="1"/>
        <end position="14"/>
    </location>
</feature>
<evidence type="ECO:0000313" key="7">
    <source>
        <dbReference type="RefSeq" id="XP_033179434.1"/>
    </source>
</evidence>
<dbReference type="RefSeq" id="XP_033179432.1">
    <property type="nucleotide sequence ID" value="XM_033323541.1"/>
</dbReference>
<gene>
    <name evidence="4 5 6 7 8" type="primary">LOC112213711</name>
</gene>
<keyword evidence="3" id="KW-1185">Reference proteome</keyword>
<evidence type="ECO:0000259" key="2">
    <source>
        <dbReference type="Pfam" id="PF13843"/>
    </source>
</evidence>
<dbReference type="OrthoDB" id="7628951at2759"/>
<dbReference type="AlphaFoldDB" id="A0A6P8L5U5"/>
<evidence type="ECO:0000256" key="1">
    <source>
        <dbReference type="SAM" id="MobiDB-lite"/>
    </source>
</evidence>
<sequence length="414" mass="48170">MYSGRKDDSKAMDTKKKRTKSSWRPNSTSESDDSSSKIVPVSKRRRIDVFDTSSSEDSIPCSFICSATSASTSINDIGEQENLFSFTEGTGPQPSLTNKSKPIDYFNLFIDSFLLTLMVRETNKYAEQLIKSRKITQRSRMKLWKPVTLLEIKAFIAVLLEMGITRRPTIFSYWTENSRSIPWFSKMFSRNRFQLIYQCFHLVDNKECFPPGHEKYDPCLKFMPIVEHANRVSKLISTHASNDNTIVIKKRNENERSGAKPYIGDSYNSYMRGVGKSDKMLYVYLDERRTVKYWKKITFHIIARMVLNSYLFYKEVSKKKPMTRLEFTSSIISEIEHEWMQVKKQHMVSDNDRIFGLMKLPGRNLRQCVVCSSKINGIKRSNLICMQCKKGLHPLCLHKHVCFKNNECHDPVKP</sequence>
<dbReference type="RefSeq" id="XP_033179433.1">
    <property type="nucleotide sequence ID" value="XM_033323542.1"/>
</dbReference>
<evidence type="ECO:0000313" key="3">
    <source>
        <dbReference type="Proteomes" id="UP000515180"/>
    </source>
</evidence>
<dbReference type="PANTHER" id="PTHR46599">
    <property type="entry name" value="PIGGYBAC TRANSPOSABLE ELEMENT-DERIVED PROTEIN 4"/>
    <property type="match status" value="1"/>
</dbReference>
<evidence type="ECO:0000313" key="8">
    <source>
        <dbReference type="RefSeq" id="XP_033179435.1"/>
    </source>
</evidence>
<evidence type="ECO:0000313" key="5">
    <source>
        <dbReference type="RefSeq" id="XP_033179432.1"/>
    </source>
</evidence>
<proteinExistence type="predicted"/>
<protein>
    <submittedName>
        <fullName evidence="4 5">Uncharacterized protein LOC112213711 isoform X1</fullName>
    </submittedName>
</protein>
<dbReference type="Pfam" id="PF13843">
    <property type="entry name" value="DDE_Tnp_1_7"/>
    <property type="match status" value="1"/>
</dbReference>
<feature type="region of interest" description="Disordered" evidence="1">
    <location>
        <begin position="1"/>
        <end position="39"/>
    </location>
</feature>
<dbReference type="GeneID" id="112213711"/>
<evidence type="ECO:0000313" key="4">
    <source>
        <dbReference type="RefSeq" id="XP_033179431.1"/>
    </source>
</evidence>
<name>A0A6P8L5U5_BOMIM</name>
<dbReference type="PANTHER" id="PTHR46599:SF3">
    <property type="entry name" value="PIGGYBAC TRANSPOSABLE ELEMENT-DERIVED PROTEIN 4"/>
    <property type="match status" value="1"/>
</dbReference>
<organism evidence="3 8">
    <name type="scientific">Bombus impatiens</name>
    <name type="common">Bumblebee</name>
    <dbReference type="NCBI Taxonomy" id="132113"/>
    <lineage>
        <taxon>Eukaryota</taxon>
        <taxon>Metazoa</taxon>
        <taxon>Ecdysozoa</taxon>
        <taxon>Arthropoda</taxon>
        <taxon>Hexapoda</taxon>
        <taxon>Insecta</taxon>
        <taxon>Pterygota</taxon>
        <taxon>Neoptera</taxon>
        <taxon>Endopterygota</taxon>
        <taxon>Hymenoptera</taxon>
        <taxon>Apocrita</taxon>
        <taxon>Aculeata</taxon>
        <taxon>Apoidea</taxon>
        <taxon>Anthophila</taxon>
        <taxon>Apidae</taxon>
        <taxon>Bombus</taxon>
        <taxon>Pyrobombus</taxon>
    </lineage>
</organism>
<dbReference type="RefSeq" id="XP_033179431.1">
    <property type="nucleotide sequence ID" value="XM_033323540.1"/>
</dbReference>
<dbReference type="RefSeq" id="XP_033179434.1">
    <property type="nucleotide sequence ID" value="XM_033323543.1"/>
</dbReference>